<feature type="region of interest" description="Disordered" evidence="1">
    <location>
        <begin position="323"/>
        <end position="352"/>
    </location>
</feature>
<sequence>MKPWLLTLLIFCVVRYAECEDSSAKAELDELIESLEQERAQPKAEPADLEDMGEFADLEKALEGEAGAGDQEYAKELLTAIKSVRQRYDELKEKWDSAVEGKVAEAGQDGPKLEGLEAMAKLEATTGTPPKNEPKPVQLPLSRAKALGAQTVYQNPIAPPSGWADFENDAAFEEISAPDSMVPETTPPTTTTPVTIAWKPKTQPLPPRAPVTLSPSGPTPPAPIDPIQAQHLNSPAAIDAEITALMDLWERGPMSERLRAADDQRIEKLLGRKDLDQHAKHILFGKRRLRRLLILSRLFEDRSRILVLVEAQRKKLQQTLKAAQNRVPKNADPHGLQARQVSRSRVQTPPNQAFETKWPAVRETFVPPTFDPATDTLDTAVERGFVETDPEFAGRRPRRKFPRRGGDSVSPLLARLLPVHNRRNIDEGQAKIINLNWDEPLKKPIAPPRMGHPTPQVQRTKKPATITTTTAKPWRGESREKYSTSESGSSEVHLSASRELDTRSAKPDRAETLEMCTQIECDFEKGDLCKWESSSDEVEGFLRRHKRSGDFSVRAWSNVAGRPDRAKAMERNAVFTSVNTHFAAAYVNGSEVATLTTQLSHRMPVVVRFTAWEATREVRLRMCCDDFCPFSTEEGVKRGHRKWLAHTVKCPAGTKQITFECVNTGEWSGKCGLDSIYFSNPVCPDLLPYTEDEE</sequence>
<accession>A0AA36DE62</accession>
<gene>
    <name evidence="3" type="ORF">MSPICULIGERA_LOCUS22840</name>
</gene>
<feature type="compositionally biased region" description="Basic and acidic residues" evidence="1">
    <location>
        <begin position="474"/>
        <end position="483"/>
    </location>
</feature>
<protein>
    <submittedName>
        <fullName evidence="3">Uncharacterized protein</fullName>
    </submittedName>
</protein>
<evidence type="ECO:0000313" key="4">
    <source>
        <dbReference type="Proteomes" id="UP001177023"/>
    </source>
</evidence>
<organism evidence="3 4">
    <name type="scientific">Mesorhabditis spiculigera</name>
    <dbReference type="NCBI Taxonomy" id="96644"/>
    <lineage>
        <taxon>Eukaryota</taxon>
        <taxon>Metazoa</taxon>
        <taxon>Ecdysozoa</taxon>
        <taxon>Nematoda</taxon>
        <taxon>Chromadorea</taxon>
        <taxon>Rhabditida</taxon>
        <taxon>Rhabditina</taxon>
        <taxon>Rhabditomorpha</taxon>
        <taxon>Rhabditoidea</taxon>
        <taxon>Rhabditidae</taxon>
        <taxon>Mesorhabditinae</taxon>
        <taxon>Mesorhabditis</taxon>
    </lineage>
</organism>
<proteinExistence type="predicted"/>
<comment type="caution">
    <text evidence="3">The sequence shown here is derived from an EMBL/GenBank/DDBJ whole genome shotgun (WGS) entry which is preliminary data.</text>
</comment>
<reference evidence="3" key="1">
    <citation type="submission" date="2023-06" db="EMBL/GenBank/DDBJ databases">
        <authorList>
            <person name="Delattre M."/>
        </authorList>
    </citation>
    <scope>NUCLEOTIDE SEQUENCE</scope>
    <source>
        <strain evidence="3">AF72</strain>
    </source>
</reference>
<name>A0AA36DE62_9BILA</name>
<feature type="compositionally biased region" description="Basic and acidic residues" evidence="1">
    <location>
        <begin position="496"/>
        <end position="506"/>
    </location>
</feature>
<evidence type="ECO:0000256" key="2">
    <source>
        <dbReference type="SAM" id="SignalP"/>
    </source>
</evidence>
<feature type="region of interest" description="Disordered" evidence="1">
    <location>
        <begin position="447"/>
        <end position="506"/>
    </location>
</feature>
<evidence type="ECO:0000313" key="3">
    <source>
        <dbReference type="EMBL" id="CAJ0584800.1"/>
    </source>
</evidence>
<feature type="compositionally biased region" description="Polar residues" evidence="1">
    <location>
        <begin position="339"/>
        <end position="352"/>
    </location>
</feature>
<feature type="signal peptide" evidence="2">
    <location>
        <begin position="1"/>
        <end position="19"/>
    </location>
</feature>
<feature type="chain" id="PRO_5041273814" evidence="2">
    <location>
        <begin position="20"/>
        <end position="694"/>
    </location>
</feature>
<feature type="region of interest" description="Disordered" evidence="1">
    <location>
        <begin position="179"/>
        <end position="222"/>
    </location>
</feature>
<keyword evidence="4" id="KW-1185">Reference proteome</keyword>
<feature type="non-terminal residue" evidence="3">
    <location>
        <position position="1"/>
    </location>
</feature>
<dbReference type="EMBL" id="CATQJA010002701">
    <property type="protein sequence ID" value="CAJ0584800.1"/>
    <property type="molecule type" value="Genomic_DNA"/>
</dbReference>
<evidence type="ECO:0000256" key="1">
    <source>
        <dbReference type="SAM" id="MobiDB-lite"/>
    </source>
</evidence>
<feature type="compositionally biased region" description="Low complexity" evidence="1">
    <location>
        <begin position="463"/>
        <end position="473"/>
    </location>
</feature>
<dbReference type="AlphaFoldDB" id="A0AA36DE62"/>
<feature type="compositionally biased region" description="Low complexity" evidence="1">
    <location>
        <begin position="182"/>
        <end position="195"/>
    </location>
</feature>
<keyword evidence="2" id="KW-0732">Signal</keyword>
<dbReference type="Proteomes" id="UP001177023">
    <property type="component" value="Unassembled WGS sequence"/>
</dbReference>